<keyword evidence="1" id="KW-0812">Transmembrane</keyword>
<name>A0A5E4RAA2_9BURK</name>
<gene>
    <name evidence="2" type="ORF">PFI31113_00021</name>
</gene>
<keyword evidence="1" id="KW-0472">Membrane</keyword>
<evidence type="ECO:0000313" key="2">
    <source>
        <dbReference type="EMBL" id="VVD59424.1"/>
    </source>
</evidence>
<sequence>MIKTSRYWVGLMLPLIVILIGGVIFREFIVDVVSRNPTLNLSIMAAGVIGIYVCLQRGVAFQREVQTLNQFNAVYAKVADPLAAAKKIANRETHMAELLNVLGGLRGQLNNRIEQVSLLRAFEAVKGAYGESLSLPNFLSGFMIAMGLFGTFIGLLETLQNTASFITSITSSNTDGNADKAVMALIEGIEGPLSGMGTSFSASLFGLMGSLILGLMISSLSAFSYRIEHAARRTVDEVVNVEEESAAPVEALSPQQIMQLASQMAIGLDRMTNFSEQFAHQAQSLLSATHMHHDDAAKLSETIQRQTDAFIEDMAAARQAQADSQQSLARIHESLHAGVVPVLGELHETVQLQGKERRVQEAQRQVQDAREHEKVEHMLADLSGRLSEVSAVQAAHTGEAATMVRAAKLAADSVSRLSGAIVTFQSSFEVLLSEVSAQIAETGRPPTDVHVPERRS</sequence>
<evidence type="ECO:0008006" key="4">
    <source>
        <dbReference type="Google" id="ProtNLM"/>
    </source>
</evidence>
<proteinExistence type="predicted"/>
<dbReference type="Proteomes" id="UP000382577">
    <property type="component" value="Unassembled WGS sequence"/>
</dbReference>
<feature type="transmembrane region" description="Helical" evidence="1">
    <location>
        <begin position="200"/>
        <end position="223"/>
    </location>
</feature>
<evidence type="ECO:0000313" key="3">
    <source>
        <dbReference type="Proteomes" id="UP000382577"/>
    </source>
</evidence>
<dbReference type="EMBL" id="CABPRW010000001">
    <property type="protein sequence ID" value="VVD59424.1"/>
    <property type="molecule type" value="Genomic_DNA"/>
</dbReference>
<organism evidence="2 3">
    <name type="scientific">Pandoraea fibrosis</name>
    <dbReference type="NCBI Taxonomy" id="1891094"/>
    <lineage>
        <taxon>Bacteria</taxon>
        <taxon>Pseudomonadati</taxon>
        <taxon>Pseudomonadota</taxon>
        <taxon>Betaproteobacteria</taxon>
        <taxon>Burkholderiales</taxon>
        <taxon>Burkholderiaceae</taxon>
        <taxon>Pandoraea</taxon>
    </lineage>
</organism>
<evidence type="ECO:0000256" key="1">
    <source>
        <dbReference type="SAM" id="Phobius"/>
    </source>
</evidence>
<dbReference type="AlphaFoldDB" id="A0A5E4RAA2"/>
<reference evidence="2 3" key="1">
    <citation type="submission" date="2019-08" db="EMBL/GenBank/DDBJ databases">
        <authorList>
            <person name="Peeters C."/>
        </authorList>
    </citation>
    <scope>NUCLEOTIDE SEQUENCE [LARGE SCALE GENOMIC DNA]</scope>
    <source>
        <strain evidence="2 3">LMG 31113</strain>
    </source>
</reference>
<protein>
    <recommendedName>
        <fullName evidence="4">MotA/TolQ/ExbB proton channel domain-containing protein</fullName>
    </recommendedName>
</protein>
<feature type="transmembrane region" description="Helical" evidence="1">
    <location>
        <begin position="37"/>
        <end position="55"/>
    </location>
</feature>
<feature type="transmembrane region" description="Helical" evidence="1">
    <location>
        <begin position="7"/>
        <end position="25"/>
    </location>
</feature>
<keyword evidence="1" id="KW-1133">Transmembrane helix</keyword>
<feature type="transmembrane region" description="Helical" evidence="1">
    <location>
        <begin position="138"/>
        <end position="156"/>
    </location>
</feature>
<accession>A0A5E4RAA2</accession>